<dbReference type="Proteomes" id="UP000887569">
    <property type="component" value="Unplaced"/>
</dbReference>
<dbReference type="AlphaFoldDB" id="A0A915B7E1"/>
<feature type="region of interest" description="Disordered" evidence="1">
    <location>
        <begin position="66"/>
        <end position="86"/>
    </location>
</feature>
<proteinExistence type="predicted"/>
<feature type="compositionally biased region" description="Low complexity" evidence="1">
    <location>
        <begin position="66"/>
        <end position="80"/>
    </location>
</feature>
<organism evidence="3 4">
    <name type="scientific">Parascaris univalens</name>
    <name type="common">Nematode worm</name>
    <dbReference type="NCBI Taxonomy" id="6257"/>
    <lineage>
        <taxon>Eukaryota</taxon>
        <taxon>Metazoa</taxon>
        <taxon>Ecdysozoa</taxon>
        <taxon>Nematoda</taxon>
        <taxon>Chromadorea</taxon>
        <taxon>Rhabditida</taxon>
        <taxon>Spirurina</taxon>
        <taxon>Ascaridomorpha</taxon>
        <taxon>Ascaridoidea</taxon>
        <taxon>Ascarididae</taxon>
        <taxon>Parascaris</taxon>
    </lineage>
</organism>
<reference evidence="4" key="1">
    <citation type="submission" date="2022-11" db="UniProtKB">
        <authorList>
            <consortium name="WormBaseParasite"/>
        </authorList>
    </citation>
    <scope>IDENTIFICATION</scope>
</reference>
<feature type="chain" id="PRO_5037436874" evidence="2">
    <location>
        <begin position="20"/>
        <end position="327"/>
    </location>
</feature>
<feature type="signal peptide" evidence="2">
    <location>
        <begin position="1"/>
        <end position="19"/>
    </location>
</feature>
<protein>
    <submittedName>
        <fullName evidence="4">Uncharacterized protein</fullName>
    </submittedName>
</protein>
<evidence type="ECO:0000256" key="2">
    <source>
        <dbReference type="SAM" id="SignalP"/>
    </source>
</evidence>
<evidence type="ECO:0000256" key="1">
    <source>
        <dbReference type="SAM" id="MobiDB-lite"/>
    </source>
</evidence>
<evidence type="ECO:0000313" key="4">
    <source>
        <dbReference type="WBParaSite" id="PgR029_g069_t01"/>
    </source>
</evidence>
<dbReference type="WBParaSite" id="PgR029_g069_t01">
    <property type="protein sequence ID" value="PgR029_g069_t01"/>
    <property type="gene ID" value="PgR029_g069"/>
</dbReference>
<sequence>MRPPITPLIVFTLIHLQYAQHPDFMRTKFDLSPDLPFESLSANEDHNPIHMEMNSELKQITVSKSPLPTLPQQSSSSTPLPAFPLPEPLLSSAAGGQLGTGAVIPSPAPITVTPNMGPLPPQFGTSLTGPQLPLSHLMIPQANQFIQNAAAFAPGPATQAPLHRSALSGRAVPAHLRMSPAALWFDETFDTMNCSKEFDSVAKEFKRKFPQKAIPSGKNARLADILEKRLVECSKKAESSFWMRVAELLSKIDISSREKSECYNGLVEERLACFNLVSFTCQFVQQQYHFRLVPAKIVIHEARIAEDSAQKCRKLVRLVKERRRPPS</sequence>
<name>A0A915B7E1_PARUN</name>
<evidence type="ECO:0000313" key="3">
    <source>
        <dbReference type="Proteomes" id="UP000887569"/>
    </source>
</evidence>
<accession>A0A915B7E1</accession>
<keyword evidence="2" id="KW-0732">Signal</keyword>
<keyword evidence="3" id="KW-1185">Reference proteome</keyword>